<feature type="compositionally biased region" description="Basic and acidic residues" evidence="1">
    <location>
        <begin position="199"/>
        <end position="210"/>
    </location>
</feature>
<evidence type="ECO:0000256" key="1">
    <source>
        <dbReference type="SAM" id="MobiDB-lite"/>
    </source>
</evidence>
<evidence type="ECO:0000259" key="2">
    <source>
        <dbReference type="Pfam" id="PF14309"/>
    </source>
</evidence>
<feature type="compositionally biased region" description="Polar residues" evidence="1">
    <location>
        <begin position="231"/>
        <end position="249"/>
    </location>
</feature>
<dbReference type="PANTHER" id="PTHR31680:SF12">
    <property type="entry name" value="OS11G0587300 PROTEIN"/>
    <property type="match status" value="1"/>
</dbReference>
<dbReference type="InterPro" id="IPR025486">
    <property type="entry name" value="DUF4378"/>
</dbReference>
<dbReference type="InterPro" id="IPR033334">
    <property type="entry name" value="LNG1/2"/>
</dbReference>
<evidence type="ECO:0000259" key="3">
    <source>
        <dbReference type="Pfam" id="PF14383"/>
    </source>
</evidence>
<dbReference type="EMBL" id="RXIC02000026">
    <property type="protein sequence ID" value="KAB1203361.1"/>
    <property type="molecule type" value="Genomic_DNA"/>
</dbReference>
<feature type="region of interest" description="Disordered" evidence="1">
    <location>
        <begin position="383"/>
        <end position="462"/>
    </location>
</feature>
<feature type="compositionally biased region" description="Basic and acidic residues" evidence="1">
    <location>
        <begin position="419"/>
        <end position="450"/>
    </location>
</feature>
<gene>
    <name evidence="4" type="ORF">CJ030_MR8G023191</name>
</gene>
<feature type="region of interest" description="Disordered" evidence="1">
    <location>
        <begin position="231"/>
        <end position="256"/>
    </location>
</feature>
<feature type="compositionally biased region" description="Basic and acidic residues" evidence="1">
    <location>
        <begin position="543"/>
        <end position="554"/>
    </location>
</feature>
<evidence type="ECO:0000313" key="5">
    <source>
        <dbReference type="Proteomes" id="UP000516437"/>
    </source>
</evidence>
<dbReference type="Proteomes" id="UP000516437">
    <property type="component" value="Chromosome 8"/>
</dbReference>
<feature type="compositionally biased region" description="Low complexity" evidence="1">
    <location>
        <begin position="528"/>
        <end position="542"/>
    </location>
</feature>
<dbReference type="Pfam" id="PF14383">
    <property type="entry name" value="VARLMGL"/>
    <property type="match status" value="1"/>
</dbReference>
<comment type="caution">
    <text evidence="4">The sequence shown here is derived from an EMBL/GenBank/DDBJ whole genome shotgun (WGS) entry which is preliminary data.</text>
</comment>
<proteinExistence type="predicted"/>
<sequence>MTTGMVQDQNLEKHIGKQMGCMAGFLQIFDRHQILTGKRYSNRRLPSSSVPDSRPESEMSIDSPAVSGELVKQQQPRVAPSPESPKSSQLAELRSPVPETATPVETPTKSPLLFPIFELKEGTRTSWKFSKEAPRLSLDSRAVVDAKGSLKPREIRTNAAFLSSKRCEEAGEDSDKQRKSPSVVARLMGLEPLLDSDPEPAKRAELRRSASESRASRDLFQYRFIDSNNNFNFHPRQTQQGNSHSNIPSNAIPDNVANKTHSFADRRVCSKEYGVPNIRCGTARAATYRGMGQRKSFFDSADFFPEPKQSVSIYGEIEKRLKMRGIEEPCQDLETLKHILEALQLKGLLHSKKPANKMNHRNFVYDYHGLDSPIVLMKAATRSPVNRPVRSGHDSPPSSFRSKPGARRQVNETLPALSPRRDRAETDRNVRYQTRERHSSSPTGSRRESGVKSPSRRALTVETQRKVNVNVIDLENRRVSPVQSPKVSARRVVSDPQIPSRSPRMKKPTAEIYPKNEKVFTPGEDEASTTVSESSASSSSQTDTERPKAEDYKEGKSLLERCDKLLLSIAEITATELQPSPVSVLDPSFYKDEMSSWPSPIMKRSIDFKDEPVELEDDIWSLLLSSSVESKPEDKSGDCDFVYVSEILRASNYLPEDSDIFELLEKQQYLKGNDTSKVSRLRRRLIFDTINELLDRNRQLPPWKPNSWTNCSSSLQQIWSEFRRIRERDASEELFEVICGVLRKDLSGDGASGWVGCPIEMSEAVLDIERLIFKDLIGDTIRDLAAFSANWNKVPAPRRKLVF</sequence>
<dbReference type="PANTHER" id="PTHR31680">
    <property type="entry name" value="LONGIFOLIA PROTEIN"/>
    <property type="match status" value="1"/>
</dbReference>
<dbReference type="AlphaFoldDB" id="A0A6A1USZ9"/>
<feature type="region of interest" description="Disordered" evidence="1">
    <location>
        <begin position="190"/>
        <end position="210"/>
    </location>
</feature>
<dbReference type="Pfam" id="PF14309">
    <property type="entry name" value="DUF4378"/>
    <property type="match status" value="1"/>
</dbReference>
<protein>
    <submittedName>
        <fullName evidence="4">Protein LONGIFOLIA 1</fullName>
    </submittedName>
</protein>
<feature type="compositionally biased region" description="Low complexity" evidence="1">
    <location>
        <begin position="96"/>
        <end position="108"/>
    </location>
</feature>
<dbReference type="OrthoDB" id="1929599at2759"/>
<name>A0A6A1USZ9_9ROSI</name>
<dbReference type="InterPro" id="IPR032795">
    <property type="entry name" value="DUF3741-assoc"/>
</dbReference>
<evidence type="ECO:0000313" key="4">
    <source>
        <dbReference type="EMBL" id="KAB1203361.1"/>
    </source>
</evidence>
<dbReference type="GO" id="GO:0051513">
    <property type="term" value="P:regulation of monopolar cell growth"/>
    <property type="evidence" value="ECO:0007669"/>
    <property type="project" value="InterPro"/>
</dbReference>
<keyword evidence="5" id="KW-1185">Reference proteome</keyword>
<reference evidence="4 5" key="1">
    <citation type="journal article" date="2019" name="Plant Biotechnol. J.">
        <title>The red bayberry genome and genetic basis of sex determination.</title>
        <authorList>
            <person name="Jia H.M."/>
            <person name="Jia H.J."/>
            <person name="Cai Q.L."/>
            <person name="Wang Y."/>
            <person name="Zhao H.B."/>
            <person name="Yang W.F."/>
            <person name="Wang G.Y."/>
            <person name="Li Y.H."/>
            <person name="Zhan D.L."/>
            <person name="Shen Y.T."/>
            <person name="Niu Q.F."/>
            <person name="Chang L."/>
            <person name="Qiu J."/>
            <person name="Zhao L."/>
            <person name="Xie H.B."/>
            <person name="Fu W.Y."/>
            <person name="Jin J."/>
            <person name="Li X.W."/>
            <person name="Jiao Y."/>
            <person name="Zhou C.C."/>
            <person name="Tu T."/>
            <person name="Chai C.Y."/>
            <person name="Gao J.L."/>
            <person name="Fan L.J."/>
            <person name="van de Weg E."/>
            <person name="Wang J.Y."/>
            <person name="Gao Z.S."/>
        </authorList>
    </citation>
    <scope>NUCLEOTIDE SEQUENCE [LARGE SCALE GENOMIC DNA]</scope>
    <source>
        <tissue evidence="4">Leaves</tissue>
    </source>
</reference>
<feature type="domain" description="DUF3741" evidence="3">
    <location>
        <begin position="172"/>
        <end position="191"/>
    </location>
</feature>
<accession>A0A6A1USZ9</accession>
<feature type="region of interest" description="Disordered" evidence="1">
    <location>
        <begin position="480"/>
        <end position="554"/>
    </location>
</feature>
<organism evidence="4 5">
    <name type="scientific">Morella rubra</name>
    <name type="common">Chinese bayberry</name>
    <dbReference type="NCBI Taxonomy" id="262757"/>
    <lineage>
        <taxon>Eukaryota</taxon>
        <taxon>Viridiplantae</taxon>
        <taxon>Streptophyta</taxon>
        <taxon>Embryophyta</taxon>
        <taxon>Tracheophyta</taxon>
        <taxon>Spermatophyta</taxon>
        <taxon>Magnoliopsida</taxon>
        <taxon>eudicotyledons</taxon>
        <taxon>Gunneridae</taxon>
        <taxon>Pentapetalae</taxon>
        <taxon>rosids</taxon>
        <taxon>fabids</taxon>
        <taxon>Fagales</taxon>
        <taxon>Myricaceae</taxon>
        <taxon>Morella</taxon>
    </lineage>
</organism>
<feature type="region of interest" description="Disordered" evidence="1">
    <location>
        <begin position="40"/>
        <end position="109"/>
    </location>
</feature>
<feature type="domain" description="DUF4378" evidence="2">
    <location>
        <begin position="640"/>
        <end position="778"/>
    </location>
</feature>